<proteinExistence type="predicted"/>
<reference evidence="1" key="1">
    <citation type="submission" date="2018-05" db="EMBL/GenBank/DDBJ databases">
        <authorList>
            <person name="Lanie J.A."/>
            <person name="Ng W.-L."/>
            <person name="Kazmierczak K.M."/>
            <person name="Andrzejewski T.M."/>
            <person name="Davidsen T.M."/>
            <person name="Wayne K.J."/>
            <person name="Tettelin H."/>
            <person name="Glass J.I."/>
            <person name="Rusch D."/>
            <person name="Podicherti R."/>
            <person name="Tsui H.-C.T."/>
            <person name="Winkler M.E."/>
        </authorList>
    </citation>
    <scope>NUCLEOTIDE SEQUENCE</scope>
</reference>
<evidence type="ECO:0000313" key="1">
    <source>
        <dbReference type="EMBL" id="SVB52489.1"/>
    </source>
</evidence>
<organism evidence="1">
    <name type="scientific">marine metagenome</name>
    <dbReference type="NCBI Taxonomy" id="408172"/>
    <lineage>
        <taxon>unclassified sequences</taxon>
        <taxon>metagenomes</taxon>
        <taxon>ecological metagenomes</taxon>
    </lineage>
</organism>
<protein>
    <submittedName>
        <fullName evidence="1">Uncharacterized protein</fullName>
    </submittedName>
</protein>
<dbReference type="EMBL" id="UINC01045572">
    <property type="protein sequence ID" value="SVB52489.1"/>
    <property type="molecule type" value="Genomic_DNA"/>
</dbReference>
<accession>A0A382EQ48</accession>
<sequence>MYNSELLAYLFSAFHKIKFYLLSQRLQPCNFINKQDRNYLTTKLIHTSFEIFLDPLTIKRSTLQLESLA</sequence>
<dbReference type="AlphaFoldDB" id="A0A382EQ48"/>
<name>A0A382EQ48_9ZZZZ</name>
<gene>
    <name evidence="1" type="ORF">METZ01_LOCUS205343</name>
</gene>